<dbReference type="EMBL" id="KI397513">
    <property type="protein sequence ID" value="ERM94298.1"/>
    <property type="molecule type" value="Genomic_DNA"/>
</dbReference>
<name>W1NFR1_AMBTC</name>
<evidence type="ECO:0000313" key="2">
    <source>
        <dbReference type="Proteomes" id="UP000017836"/>
    </source>
</evidence>
<reference evidence="2" key="1">
    <citation type="journal article" date="2013" name="Science">
        <title>The Amborella genome and the evolution of flowering plants.</title>
        <authorList>
            <consortium name="Amborella Genome Project"/>
        </authorList>
    </citation>
    <scope>NUCLEOTIDE SEQUENCE [LARGE SCALE GENOMIC DNA]</scope>
</reference>
<gene>
    <name evidence="1" type="ORF">AMTR_s00010p00234150</name>
</gene>
<dbReference type="AlphaFoldDB" id="W1NFR1"/>
<dbReference type="HOGENOM" id="CLU_1940935_0_0_1"/>
<protein>
    <submittedName>
        <fullName evidence="1">Uncharacterized protein</fullName>
    </submittedName>
</protein>
<proteinExistence type="predicted"/>
<accession>W1NFR1</accession>
<evidence type="ECO:0000313" key="1">
    <source>
        <dbReference type="EMBL" id="ERM94298.1"/>
    </source>
</evidence>
<keyword evidence="2" id="KW-1185">Reference proteome</keyword>
<dbReference type="Proteomes" id="UP000017836">
    <property type="component" value="Unassembled WGS sequence"/>
</dbReference>
<dbReference type="Gramene" id="ERM94298">
    <property type="protein sequence ID" value="ERM94298"/>
    <property type="gene ID" value="AMTR_s00010p00234150"/>
</dbReference>
<sequence length="130" mass="14870">MFHGFHCPKHVDNLRRCHLLHEELKSVIPNLGKIAATYMFGSADARRANPNGPKEKLSFTNLLRVNDEAVDLELQILENFVSKIRNKFKNFLRPRTSLVESFKLVEATDKKENVHAVYTFSTSGLFGRVV</sequence>
<organism evidence="1 2">
    <name type="scientific">Amborella trichopoda</name>
    <dbReference type="NCBI Taxonomy" id="13333"/>
    <lineage>
        <taxon>Eukaryota</taxon>
        <taxon>Viridiplantae</taxon>
        <taxon>Streptophyta</taxon>
        <taxon>Embryophyta</taxon>
        <taxon>Tracheophyta</taxon>
        <taxon>Spermatophyta</taxon>
        <taxon>Magnoliopsida</taxon>
        <taxon>Amborellales</taxon>
        <taxon>Amborellaceae</taxon>
        <taxon>Amborella</taxon>
    </lineage>
</organism>